<dbReference type="Proteomes" id="UP000015453">
    <property type="component" value="Unassembled WGS sequence"/>
</dbReference>
<comment type="caution">
    <text evidence="1">The sequence shown here is derived from an EMBL/GenBank/DDBJ whole genome shotgun (WGS) entry which is preliminary data.</text>
</comment>
<accession>S8CWZ3</accession>
<organism evidence="1 2">
    <name type="scientific">Genlisea aurea</name>
    <dbReference type="NCBI Taxonomy" id="192259"/>
    <lineage>
        <taxon>Eukaryota</taxon>
        <taxon>Viridiplantae</taxon>
        <taxon>Streptophyta</taxon>
        <taxon>Embryophyta</taxon>
        <taxon>Tracheophyta</taxon>
        <taxon>Spermatophyta</taxon>
        <taxon>Magnoliopsida</taxon>
        <taxon>eudicotyledons</taxon>
        <taxon>Gunneridae</taxon>
        <taxon>Pentapetalae</taxon>
        <taxon>asterids</taxon>
        <taxon>lamiids</taxon>
        <taxon>Lamiales</taxon>
        <taxon>Lentibulariaceae</taxon>
        <taxon>Genlisea</taxon>
    </lineage>
</organism>
<protein>
    <submittedName>
        <fullName evidence="1">Uncharacterized protein</fullName>
    </submittedName>
</protein>
<gene>
    <name evidence="1" type="ORF">M569_02880</name>
</gene>
<dbReference type="OrthoDB" id="781818at2759"/>
<proteinExistence type="predicted"/>
<evidence type="ECO:0000313" key="1">
    <source>
        <dbReference type="EMBL" id="EPS71879.1"/>
    </source>
</evidence>
<evidence type="ECO:0000313" key="2">
    <source>
        <dbReference type="Proteomes" id="UP000015453"/>
    </source>
</evidence>
<dbReference type="EMBL" id="AUSU01001081">
    <property type="protein sequence ID" value="EPS71879.1"/>
    <property type="molecule type" value="Genomic_DNA"/>
</dbReference>
<dbReference type="AlphaFoldDB" id="S8CWZ3"/>
<reference evidence="1 2" key="1">
    <citation type="journal article" date="2013" name="BMC Genomics">
        <title>The miniature genome of a carnivorous plant Genlisea aurea contains a low number of genes and short non-coding sequences.</title>
        <authorList>
            <person name="Leushkin E.V."/>
            <person name="Sutormin R.A."/>
            <person name="Nabieva E.R."/>
            <person name="Penin A.A."/>
            <person name="Kondrashov A.S."/>
            <person name="Logacheva M.D."/>
        </authorList>
    </citation>
    <scope>NUCLEOTIDE SEQUENCE [LARGE SCALE GENOMIC DNA]</scope>
</reference>
<keyword evidence="2" id="KW-1185">Reference proteome</keyword>
<name>S8CWZ3_9LAMI</name>
<sequence>MKYIDSSNCLLRVCYSLIGAYPCIDDSTPVDGGVPLFKYNISTCVPYRESQDDFRFI</sequence>